<keyword evidence="1" id="KW-0175">Coiled coil</keyword>
<keyword evidence="3" id="KW-1185">Reference proteome</keyword>
<accession>A0ABQ5VKD0</accession>
<feature type="coiled-coil region" evidence="1">
    <location>
        <begin position="100"/>
        <end position="127"/>
    </location>
</feature>
<protein>
    <recommendedName>
        <fullName evidence="4">YfdX protein</fullName>
    </recommendedName>
</protein>
<evidence type="ECO:0000256" key="1">
    <source>
        <dbReference type="SAM" id="Coils"/>
    </source>
</evidence>
<evidence type="ECO:0000313" key="3">
    <source>
        <dbReference type="Proteomes" id="UP001161388"/>
    </source>
</evidence>
<evidence type="ECO:0008006" key="4">
    <source>
        <dbReference type="Google" id="ProtNLM"/>
    </source>
</evidence>
<dbReference type="RefSeq" id="WP_284373542.1">
    <property type="nucleotide sequence ID" value="NZ_BSNL01000001.1"/>
</dbReference>
<feature type="coiled-coil region" evidence="1">
    <location>
        <begin position="274"/>
        <end position="301"/>
    </location>
</feature>
<evidence type="ECO:0000313" key="2">
    <source>
        <dbReference type="EMBL" id="GLQ27492.1"/>
    </source>
</evidence>
<dbReference type="EMBL" id="BSNL01000001">
    <property type="protein sequence ID" value="GLQ27492.1"/>
    <property type="molecule type" value="Genomic_DNA"/>
</dbReference>
<name>A0ABQ5VKD0_9RHOB</name>
<gene>
    <name evidence="2" type="ORF">GCM10007927_22950</name>
</gene>
<sequence>MSKEVEKLKIHVTKKIKDKLKKYSPAAADKIKKTLLSNLDDTWAKEDKLQEAIQEIKLGGMAGKKTDDFLKHKDAAGPRKTWEAALKKHRAGLAEFKKFQDEATVIRKDLEKQIALAEKDLKKAGGKPDKTVKKDMDEARKALADITKAEKTYGGLEGFVVMYGMIPKRTNDAIVKQAIEAVTPKEFPEPLTAKNRAATEKRLKKDEKSLSGLCDSAWLLLEEGDLKAAKGYIKKTELLVKKLKPWAKDAKTASTKMKSEIKANEDAKEIDALIKRMTELYKIGEEQIVELSKELKVQEKAK</sequence>
<reference evidence="2" key="2">
    <citation type="submission" date="2023-01" db="EMBL/GenBank/DDBJ databases">
        <title>Draft genome sequence of Sulfitobacter pacificus strain NBRC 109915.</title>
        <authorList>
            <person name="Sun Q."/>
            <person name="Mori K."/>
        </authorList>
    </citation>
    <scope>NUCLEOTIDE SEQUENCE</scope>
    <source>
        <strain evidence="2">NBRC 109915</strain>
    </source>
</reference>
<comment type="caution">
    <text evidence="2">The sequence shown here is derived from an EMBL/GenBank/DDBJ whole genome shotgun (WGS) entry which is preliminary data.</text>
</comment>
<proteinExistence type="predicted"/>
<dbReference type="Proteomes" id="UP001161388">
    <property type="component" value="Unassembled WGS sequence"/>
</dbReference>
<organism evidence="2 3">
    <name type="scientific">Sulfitobacter pacificus</name>
    <dbReference type="NCBI Taxonomy" id="1499314"/>
    <lineage>
        <taxon>Bacteria</taxon>
        <taxon>Pseudomonadati</taxon>
        <taxon>Pseudomonadota</taxon>
        <taxon>Alphaproteobacteria</taxon>
        <taxon>Rhodobacterales</taxon>
        <taxon>Roseobacteraceae</taxon>
        <taxon>Sulfitobacter</taxon>
    </lineage>
</organism>
<reference evidence="2" key="1">
    <citation type="journal article" date="2014" name="Int. J. Syst. Evol. Microbiol.">
        <title>Complete genome of a new Firmicutes species belonging to the dominant human colonic microbiota ('Ruminococcus bicirculans') reveals two chromosomes and a selective capacity to utilize plant glucans.</title>
        <authorList>
            <consortium name="NISC Comparative Sequencing Program"/>
            <person name="Wegmann U."/>
            <person name="Louis P."/>
            <person name="Goesmann A."/>
            <person name="Henrissat B."/>
            <person name="Duncan S.H."/>
            <person name="Flint H.J."/>
        </authorList>
    </citation>
    <scope>NUCLEOTIDE SEQUENCE</scope>
    <source>
        <strain evidence="2">NBRC 109915</strain>
    </source>
</reference>